<proteinExistence type="predicted"/>
<evidence type="ECO:0000313" key="1">
    <source>
        <dbReference type="EMBL" id="RVX05599.1"/>
    </source>
</evidence>
<gene>
    <name evidence="1" type="ORF">CK203_027270</name>
</gene>
<protein>
    <submittedName>
        <fullName evidence="1">Uncharacterized protein</fullName>
    </submittedName>
</protein>
<organism evidence="1 2">
    <name type="scientific">Vitis vinifera</name>
    <name type="common">Grape</name>
    <dbReference type="NCBI Taxonomy" id="29760"/>
    <lineage>
        <taxon>Eukaryota</taxon>
        <taxon>Viridiplantae</taxon>
        <taxon>Streptophyta</taxon>
        <taxon>Embryophyta</taxon>
        <taxon>Tracheophyta</taxon>
        <taxon>Spermatophyta</taxon>
        <taxon>Magnoliopsida</taxon>
        <taxon>eudicotyledons</taxon>
        <taxon>Gunneridae</taxon>
        <taxon>Pentapetalae</taxon>
        <taxon>rosids</taxon>
        <taxon>Vitales</taxon>
        <taxon>Vitaceae</taxon>
        <taxon>Viteae</taxon>
        <taxon>Vitis</taxon>
    </lineage>
</organism>
<dbReference type="EMBL" id="QGNW01000055">
    <property type="protein sequence ID" value="RVX05599.1"/>
    <property type="molecule type" value="Genomic_DNA"/>
</dbReference>
<sequence>MRKRDLGEEEVAFMRKLVEENHPWKIRAKRTSVAVAIDRNTSLVPQKSKVNPRQNYYEGQAVESLPEVAIKVNVVSDIGKSEDFDGLREIEGELDDPLKPESASVLLCMILKDGHFVALQEHNQITHSGGGAEGITIARELVREKSPWVNKKFLWFCKSVRVLVEGFEEDILRILMEIENRRCSANKSKVNKKGTMSCTRKDGELKKLFSTINYDGLAGREAEDGDLGRQVVMVPYEA</sequence>
<name>A0A438J9G1_VITVI</name>
<accession>A0A438J9G1</accession>
<comment type="caution">
    <text evidence="1">The sequence shown here is derived from an EMBL/GenBank/DDBJ whole genome shotgun (WGS) entry which is preliminary data.</text>
</comment>
<evidence type="ECO:0000313" key="2">
    <source>
        <dbReference type="Proteomes" id="UP000288805"/>
    </source>
</evidence>
<dbReference type="AlphaFoldDB" id="A0A438J9G1"/>
<reference evidence="1 2" key="1">
    <citation type="journal article" date="2018" name="PLoS Genet.">
        <title>Population sequencing reveals clonal diversity and ancestral inbreeding in the grapevine cultivar Chardonnay.</title>
        <authorList>
            <person name="Roach M.J."/>
            <person name="Johnson D.L."/>
            <person name="Bohlmann J."/>
            <person name="van Vuuren H.J."/>
            <person name="Jones S.J."/>
            <person name="Pretorius I.S."/>
            <person name="Schmidt S.A."/>
            <person name="Borneman A.R."/>
        </authorList>
    </citation>
    <scope>NUCLEOTIDE SEQUENCE [LARGE SCALE GENOMIC DNA]</scope>
    <source>
        <strain evidence="2">cv. Chardonnay</strain>
        <tissue evidence="1">Leaf</tissue>
    </source>
</reference>
<dbReference type="Proteomes" id="UP000288805">
    <property type="component" value="Unassembled WGS sequence"/>
</dbReference>